<dbReference type="Pfam" id="PF00015">
    <property type="entry name" value="MCPsignal"/>
    <property type="match status" value="1"/>
</dbReference>
<dbReference type="PANTHER" id="PTHR32089">
    <property type="entry name" value="METHYL-ACCEPTING CHEMOTAXIS PROTEIN MCPB"/>
    <property type="match status" value="1"/>
</dbReference>
<dbReference type="GO" id="GO:0016020">
    <property type="term" value="C:membrane"/>
    <property type="evidence" value="ECO:0007669"/>
    <property type="project" value="InterPro"/>
</dbReference>
<dbReference type="Proteomes" id="UP000305267">
    <property type="component" value="Unassembled WGS sequence"/>
</dbReference>
<dbReference type="OrthoDB" id="5292315at2"/>
<dbReference type="AlphaFoldDB" id="A0A5C4L860"/>
<dbReference type="Gene3D" id="1.10.287.950">
    <property type="entry name" value="Methyl-accepting chemotaxis protein"/>
    <property type="match status" value="1"/>
</dbReference>
<organism evidence="5 6">
    <name type="scientific">Methylobacterium terricola</name>
    <dbReference type="NCBI Taxonomy" id="2583531"/>
    <lineage>
        <taxon>Bacteria</taxon>
        <taxon>Pseudomonadati</taxon>
        <taxon>Pseudomonadota</taxon>
        <taxon>Alphaproteobacteria</taxon>
        <taxon>Hyphomicrobiales</taxon>
        <taxon>Methylobacteriaceae</taxon>
        <taxon>Methylobacterium</taxon>
    </lineage>
</organism>
<proteinExistence type="predicted"/>
<gene>
    <name evidence="5" type="ORF">FF100_35265</name>
</gene>
<feature type="compositionally biased region" description="Basic and acidic residues" evidence="3">
    <location>
        <begin position="1"/>
        <end position="12"/>
    </location>
</feature>
<accession>A0A5C4L860</accession>
<sequence>MDPLASRRREAPRQACADATNGPPEARTMMSEVAQVTLERSRARWLRPRREAPSPAPAPDAASPAPSVSDAPPGTEAAAFVDLLQSWLGLSALQRRSLEALVHELSRTSAHVEDSVQGLTHRFENIAATTREQAEIVQGLVTSIQSVEIDGRPVLLADAASGLGETLAALMDKVGRLSRQGGATARSLDAVLAEIGAVEGSVARIKTINRQTNLLALNAKIEAARAGEAGQAFAVVADEVRLLAQSINTLSGTIKDQIDAITMGLRHSHSLLQDIATVDVSDESRSAEARVQTVMQTLVAQNSRFAGVLQQTAETTQSITADVSGAIVALQFQDLTKQRLQNSETVLRALSAELGHMAETTATRGVDASDLVPDLAWAEAMIASCTLGKVRDRLRRQILGQEPPAVQAPDGEAAPASAGADGVDEFDGIDLF</sequence>
<feature type="compositionally biased region" description="Low complexity" evidence="3">
    <location>
        <begin position="59"/>
        <end position="73"/>
    </location>
</feature>
<dbReference type="InterPro" id="IPR004089">
    <property type="entry name" value="MCPsignal_dom"/>
</dbReference>
<feature type="region of interest" description="Disordered" evidence="3">
    <location>
        <begin position="1"/>
        <end position="73"/>
    </location>
</feature>
<evidence type="ECO:0000313" key="6">
    <source>
        <dbReference type="Proteomes" id="UP000305267"/>
    </source>
</evidence>
<dbReference type="PROSITE" id="PS50111">
    <property type="entry name" value="CHEMOTAXIS_TRANSDUC_2"/>
    <property type="match status" value="1"/>
</dbReference>
<name>A0A5C4L860_9HYPH</name>
<comment type="caution">
    <text evidence="5">The sequence shown here is derived from an EMBL/GenBank/DDBJ whole genome shotgun (WGS) entry which is preliminary data.</text>
</comment>
<reference evidence="5 6" key="1">
    <citation type="submission" date="2019-06" db="EMBL/GenBank/DDBJ databases">
        <title>Genome of Methylobacterium sp. 17Sr1-39.</title>
        <authorList>
            <person name="Seo T."/>
        </authorList>
    </citation>
    <scope>NUCLEOTIDE SEQUENCE [LARGE SCALE GENOMIC DNA]</scope>
    <source>
        <strain evidence="5 6">17Sr1-39</strain>
    </source>
</reference>
<dbReference type="PANTHER" id="PTHR32089:SF112">
    <property type="entry name" value="LYSOZYME-LIKE PROTEIN-RELATED"/>
    <property type="match status" value="1"/>
</dbReference>
<dbReference type="GO" id="GO:0007165">
    <property type="term" value="P:signal transduction"/>
    <property type="evidence" value="ECO:0007669"/>
    <property type="project" value="UniProtKB-KW"/>
</dbReference>
<keyword evidence="6" id="KW-1185">Reference proteome</keyword>
<keyword evidence="1 2" id="KW-0807">Transducer</keyword>
<dbReference type="SUPFAM" id="SSF58104">
    <property type="entry name" value="Methyl-accepting chemotaxis protein (MCP) signaling domain"/>
    <property type="match status" value="1"/>
</dbReference>
<dbReference type="EMBL" id="VDDA01000056">
    <property type="protein sequence ID" value="TNC05782.1"/>
    <property type="molecule type" value="Genomic_DNA"/>
</dbReference>
<feature type="domain" description="Methyl-accepting transducer" evidence="4">
    <location>
        <begin position="101"/>
        <end position="334"/>
    </location>
</feature>
<evidence type="ECO:0000259" key="4">
    <source>
        <dbReference type="PROSITE" id="PS50111"/>
    </source>
</evidence>
<evidence type="ECO:0000256" key="1">
    <source>
        <dbReference type="ARBA" id="ARBA00023224"/>
    </source>
</evidence>
<evidence type="ECO:0000256" key="3">
    <source>
        <dbReference type="SAM" id="MobiDB-lite"/>
    </source>
</evidence>
<evidence type="ECO:0000313" key="5">
    <source>
        <dbReference type="EMBL" id="TNC05782.1"/>
    </source>
</evidence>
<dbReference type="SMART" id="SM00283">
    <property type="entry name" value="MA"/>
    <property type="match status" value="1"/>
</dbReference>
<feature type="region of interest" description="Disordered" evidence="3">
    <location>
        <begin position="402"/>
        <end position="425"/>
    </location>
</feature>
<evidence type="ECO:0000256" key="2">
    <source>
        <dbReference type="PROSITE-ProRule" id="PRU00284"/>
    </source>
</evidence>
<protein>
    <submittedName>
        <fullName evidence="5">Methyl-accepting chemotaxis protein</fullName>
    </submittedName>
</protein>